<evidence type="ECO:0000256" key="1">
    <source>
        <dbReference type="ARBA" id="ARBA00008427"/>
    </source>
</evidence>
<dbReference type="PANTHER" id="PTHR20981">
    <property type="entry name" value="60S RIBOSOMAL PROTEIN L21"/>
    <property type="match status" value="1"/>
</dbReference>
<dbReference type="Proteomes" id="UP000243348">
    <property type="component" value="Nucleomorph 2"/>
</dbReference>
<proteinExistence type="inferred from homology"/>
<dbReference type="InterPro" id="IPR036948">
    <property type="entry name" value="Ribosomal_eL21_sf"/>
</dbReference>
<geneLocation type="nucleomorph" evidence="5"/>
<feature type="compositionally biased region" description="Basic residues" evidence="4">
    <location>
        <begin position="1"/>
        <end position="10"/>
    </location>
</feature>
<keyword evidence="3" id="KW-0687">Ribonucleoprotein</keyword>
<evidence type="ECO:0000313" key="6">
    <source>
        <dbReference type="Proteomes" id="UP000243348"/>
    </source>
</evidence>
<feature type="region of interest" description="Disordered" evidence="4">
    <location>
        <begin position="1"/>
        <end position="30"/>
    </location>
</feature>
<dbReference type="Pfam" id="PF01157">
    <property type="entry name" value="Ribosomal_L21e"/>
    <property type="match status" value="1"/>
</dbReference>
<dbReference type="FunFam" id="2.30.30.70:FF:000001">
    <property type="entry name" value="60S ribosomal protein L21"/>
    <property type="match status" value="1"/>
</dbReference>
<gene>
    <name evidence="5" type="primary">rpl21</name>
    <name evidence="5" type="ORF">CMESO_349</name>
</gene>
<protein>
    <submittedName>
        <fullName evidence="5">60S ribosomal protein L21</fullName>
    </submittedName>
</protein>
<dbReference type="InterPro" id="IPR018259">
    <property type="entry name" value="Ribosomal_eL21_CS"/>
</dbReference>
<dbReference type="GO" id="GO:1990904">
    <property type="term" value="C:ribonucleoprotein complex"/>
    <property type="evidence" value="ECO:0007669"/>
    <property type="project" value="UniProtKB-KW"/>
</dbReference>
<dbReference type="AlphaFoldDB" id="J7G627"/>
<evidence type="ECO:0000256" key="3">
    <source>
        <dbReference type="ARBA" id="ARBA00023274"/>
    </source>
</evidence>
<keyword evidence="2 5" id="KW-0689">Ribosomal protein</keyword>
<dbReference type="InterPro" id="IPR008991">
    <property type="entry name" value="Translation_prot_SH3-like_sf"/>
</dbReference>
<dbReference type="Gene3D" id="2.30.30.70">
    <property type="entry name" value="Ribosomal protein L21"/>
    <property type="match status" value="1"/>
</dbReference>
<dbReference type="GO" id="GO:0003735">
    <property type="term" value="F:structural constituent of ribosome"/>
    <property type="evidence" value="ECO:0007669"/>
    <property type="project" value="InterPro"/>
</dbReference>
<dbReference type="InterPro" id="IPR001147">
    <property type="entry name" value="Ribosomal_eL21"/>
</dbReference>
<dbReference type="SUPFAM" id="SSF50104">
    <property type="entry name" value="Translation proteins SH3-like domain"/>
    <property type="match status" value="1"/>
</dbReference>
<accession>J7G627</accession>
<comment type="similarity">
    <text evidence="1">Belongs to the eukaryotic ribosomal protein eL21 family.</text>
</comment>
<organism evidence="5 6">
    <name type="scientific">Chroomonas mesostigmatica CCMP1168</name>
    <dbReference type="NCBI Taxonomy" id="1195612"/>
    <lineage>
        <taxon>Eukaryota</taxon>
        <taxon>Cryptophyceae</taxon>
        <taxon>Pyrenomonadales</taxon>
        <taxon>Chroomonadaceae</taxon>
        <taxon>Chroomonas</taxon>
    </lineage>
</organism>
<dbReference type="GO" id="GO:0006412">
    <property type="term" value="P:translation"/>
    <property type="evidence" value="ECO:0007669"/>
    <property type="project" value="InterPro"/>
</dbReference>
<reference evidence="5 6" key="1">
    <citation type="journal article" date="2012" name="Genome Biol. Evol.">
        <title>Nucleomorph genome sequence of the cryptophyte alga Chroomonas mesostigmatica CCMP1168 reveals lineage-specific gene loss and genome complexity.</title>
        <authorList>
            <person name="Moore C.E."/>
            <person name="Curtis B."/>
            <person name="Mills T."/>
            <person name="Tanifuji G."/>
            <person name="Archibald J.M."/>
        </authorList>
    </citation>
    <scope>NUCLEOTIDE SEQUENCE [LARGE SCALE GENOMIC DNA]</scope>
    <source>
        <strain evidence="5 6">CCMP1168</strain>
    </source>
</reference>
<evidence type="ECO:0000256" key="2">
    <source>
        <dbReference type="ARBA" id="ARBA00022980"/>
    </source>
</evidence>
<sequence>MTRSGGKRSNTRNIFSRSFRKHGPQNTSTHLRTFKKGDLVDIKGNSSVHKGLPFKFYHGKTGKIFNITKGSLGLKIYKTVGNRKILKKINVRIEHVQKSKSKVEFSEKIRSKDFVRRFEKQNEKIVFSFPKKSLTCNEEHTVSFRKIMPLDPEPFCVTI</sequence>
<evidence type="ECO:0000313" key="5">
    <source>
        <dbReference type="EMBL" id="AFP65516.1"/>
    </source>
</evidence>
<name>J7G627_9CRYP</name>
<dbReference type="GO" id="GO:0005840">
    <property type="term" value="C:ribosome"/>
    <property type="evidence" value="ECO:0007669"/>
    <property type="project" value="UniProtKB-KW"/>
</dbReference>
<dbReference type="PROSITE" id="PS01171">
    <property type="entry name" value="RIBOSOMAL_L21E"/>
    <property type="match status" value="1"/>
</dbReference>
<dbReference type="EMBL" id="CP003681">
    <property type="protein sequence ID" value="AFP65516.1"/>
    <property type="molecule type" value="Genomic_DNA"/>
</dbReference>
<keyword evidence="5" id="KW-0542">Nucleomorph</keyword>
<evidence type="ECO:0000256" key="4">
    <source>
        <dbReference type="SAM" id="MobiDB-lite"/>
    </source>
</evidence>